<dbReference type="Proteomes" id="UP000019249">
    <property type="component" value="Unassembled WGS sequence"/>
</dbReference>
<evidence type="ECO:0000256" key="5">
    <source>
        <dbReference type="ARBA" id="ARBA00011738"/>
    </source>
</evidence>
<dbReference type="HAMAP" id="MF_01033">
    <property type="entry name" value="LeuB_type1"/>
    <property type="match status" value="1"/>
</dbReference>
<keyword evidence="7 13" id="KW-0028">Amino-acid biosynthesis</keyword>
<feature type="site" description="Important for catalysis" evidence="13">
    <location>
        <position position="185"/>
    </location>
</feature>
<dbReference type="GO" id="GO:0003862">
    <property type="term" value="F:3-isopropylmalate dehydrogenase activity"/>
    <property type="evidence" value="ECO:0007669"/>
    <property type="project" value="UniProtKB-EC"/>
</dbReference>
<dbReference type="Pfam" id="PF00180">
    <property type="entry name" value="Iso_dh"/>
    <property type="match status" value="1"/>
</dbReference>
<dbReference type="PROSITE" id="PS00470">
    <property type="entry name" value="IDH_IMDH"/>
    <property type="match status" value="1"/>
</dbReference>
<keyword evidence="13" id="KW-0963">Cytoplasm</keyword>
<sequence>MGYKITCLPGDGIGPEIMAAGMKVLGAVSEKYNFDLQMDTRSFGGAAIDESGKPLPDETLQACQNADAILLAAIGGPKWDNSLERPEVGLLQLRKQLGLYANIRPLRVPDAAVHLSPLKEEIVRGSDFVVVRELTGGLYFGEPKYYDADQATDTLSYQTYEIERIIRKGFQLAQTRKHKLASVDKANVLASSKLWRETAIRIAREFPDVKLEHFYVDAAAMQIITKPTQFDVIVTENLFGDILSDEASVLTGSLGVLPSASYSETGPALYEPIHGSAPDIAGKDEANPLSMIYSISLMLRDFDETEAAEAIDQAANKVMQHGFVTKDLGGSTSLSAFTEKVLSEL</sequence>
<dbReference type="InterPro" id="IPR004429">
    <property type="entry name" value="Isopropylmalate_DH"/>
</dbReference>
<evidence type="ECO:0000256" key="14">
    <source>
        <dbReference type="RuleBase" id="RU004445"/>
    </source>
</evidence>
<evidence type="ECO:0000256" key="3">
    <source>
        <dbReference type="ARBA" id="ARBA00004762"/>
    </source>
</evidence>
<evidence type="ECO:0000256" key="2">
    <source>
        <dbReference type="ARBA" id="ARBA00001936"/>
    </source>
</evidence>
<comment type="caution">
    <text evidence="16">The sequence shown here is derived from an EMBL/GenBank/DDBJ whole genome shotgun (WGS) entry which is preliminary data.</text>
</comment>
<comment type="similarity">
    <text evidence="4 13">Belongs to the isocitrate and isopropylmalate dehydrogenases family. LeuB type 1 subfamily.</text>
</comment>
<comment type="pathway">
    <text evidence="3 13 14">Amino-acid biosynthesis; L-leucine biosynthesis; L-leucine from 3-methyl-2-oxobutanoate: step 3/4.</text>
</comment>
<keyword evidence="8 13" id="KW-0479">Metal-binding</keyword>
<comment type="catalytic activity">
    <reaction evidence="1 13 14">
        <text>(2R,3S)-3-isopropylmalate + NAD(+) = 4-methyl-2-oxopentanoate + CO2 + NADH</text>
        <dbReference type="Rhea" id="RHEA:32271"/>
        <dbReference type="ChEBI" id="CHEBI:16526"/>
        <dbReference type="ChEBI" id="CHEBI:17865"/>
        <dbReference type="ChEBI" id="CHEBI:35121"/>
        <dbReference type="ChEBI" id="CHEBI:57540"/>
        <dbReference type="ChEBI" id="CHEBI:57945"/>
        <dbReference type="EC" id="1.1.1.85"/>
    </reaction>
</comment>
<proteinExistence type="inferred from homology"/>
<evidence type="ECO:0000256" key="4">
    <source>
        <dbReference type="ARBA" id="ARBA00008319"/>
    </source>
</evidence>
<reference evidence="16 17" key="1">
    <citation type="journal article" date="2014" name="Int. J. Syst. Evol. Microbiol.">
        <title>Listeria floridensis sp. nov., Listeria aquatica sp. nov., Listeria cornellensis sp. nov., Listeria riparia sp. nov. and Listeria grandensis sp. nov., from agricultural and natural environments.</title>
        <authorList>
            <person name="den Bakker H.C."/>
            <person name="Warchocki S."/>
            <person name="Wright E.M."/>
            <person name="Allred A.F."/>
            <person name="Ahlstrom C."/>
            <person name="Manuel C.S."/>
            <person name="Stasiewicz M.J."/>
            <person name="Burrell A."/>
            <person name="Roof S."/>
            <person name="Strawn L."/>
            <person name="Fortes E.D."/>
            <person name="Nightingale K.K."/>
            <person name="Kephart D."/>
            <person name="Wiedmann M."/>
        </authorList>
    </citation>
    <scope>NUCLEOTIDE SEQUENCE [LARGE SCALE GENOMIC DNA]</scope>
    <source>
        <strain evidence="16 17">FSL S10-1187</strain>
    </source>
</reference>
<feature type="binding site" evidence="13">
    <location>
        <position position="94"/>
    </location>
    <ligand>
        <name>substrate</name>
    </ligand>
</feature>
<dbReference type="EC" id="1.1.1.85" evidence="13"/>
<gene>
    <name evidence="13" type="primary">leuB</name>
    <name evidence="16" type="ORF">MFLO_14838</name>
</gene>
<dbReference type="Gene3D" id="3.40.718.10">
    <property type="entry name" value="Isopropylmalate Dehydrogenase"/>
    <property type="match status" value="1"/>
</dbReference>
<feature type="binding site" evidence="13">
    <location>
        <position position="241"/>
    </location>
    <ligand>
        <name>Mg(2+)</name>
        <dbReference type="ChEBI" id="CHEBI:18420"/>
    </ligand>
</feature>
<keyword evidence="11 13" id="KW-0520">NAD</keyword>
<dbReference type="NCBIfam" id="TIGR00169">
    <property type="entry name" value="leuB"/>
    <property type="match status" value="1"/>
</dbReference>
<evidence type="ECO:0000259" key="15">
    <source>
        <dbReference type="SMART" id="SM01329"/>
    </source>
</evidence>
<feature type="binding site" evidence="13">
    <location>
        <begin position="275"/>
        <end position="287"/>
    </location>
    <ligand>
        <name>NAD(+)</name>
        <dbReference type="ChEBI" id="CHEBI:57540"/>
    </ligand>
</feature>
<evidence type="ECO:0000256" key="13">
    <source>
        <dbReference type="HAMAP-Rule" id="MF_01033"/>
    </source>
</evidence>
<comment type="caution">
    <text evidence="13">Lacks conserved residue(s) required for the propagation of feature annotation.</text>
</comment>
<keyword evidence="13" id="KW-0464">Manganese</keyword>
<keyword evidence="12 13" id="KW-0100">Branched-chain amino acid biosynthesis</keyword>
<organism evidence="16 17">
    <name type="scientific">Listeria floridensis FSL S10-1187</name>
    <dbReference type="NCBI Taxonomy" id="1265817"/>
    <lineage>
        <taxon>Bacteria</taxon>
        <taxon>Bacillati</taxon>
        <taxon>Bacillota</taxon>
        <taxon>Bacilli</taxon>
        <taxon>Bacillales</taxon>
        <taxon>Listeriaceae</taxon>
        <taxon>Listeria</taxon>
    </lineage>
</organism>
<evidence type="ECO:0000256" key="1">
    <source>
        <dbReference type="ARBA" id="ARBA00000624"/>
    </source>
</evidence>
<keyword evidence="9 13" id="KW-0460">Magnesium</keyword>
<comment type="cofactor">
    <cofactor evidence="13 14">
        <name>Mg(2+)</name>
        <dbReference type="ChEBI" id="CHEBI:18420"/>
    </cofactor>
    <cofactor evidence="13 14">
        <name>Mn(2+)</name>
        <dbReference type="ChEBI" id="CHEBI:29035"/>
    </cofactor>
    <text evidence="13 14">Binds 1 Mg(2+) or Mn(2+) ion per subunit.</text>
</comment>
<comment type="subcellular location">
    <subcellularLocation>
        <location evidence="13">Cytoplasm</location>
    </subcellularLocation>
</comment>
<feature type="binding site" evidence="13">
    <location>
        <position position="132"/>
    </location>
    <ligand>
        <name>substrate</name>
    </ligand>
</feature>
<feature type="binding site" evidence="13">
    <location>
        <position position="217"/>
    </location>
    <ligand>
        <name>Mg(2+)</name>
        <dbReference type="ChEBI" id="CHEBI:18420"/>
    </ligand>
</feature>
<keyword evidence="10 13" id="KW-0560">Oxidoreductase</keyword>
<accession>A0ABN0RBU4</accession>
<dbReference type="PANTHER" id="PTHR42979">
    <property type="entry name" value="3-ISOPROPYLMALATE DEHYDROGENASE"/>
    <property type="match status" value="1"/>
</dbReference>
<comment type="subunit">
    <text evidence="5 13 14">Homodimer.</text>
</comment>
<evidence type="ECO:0000256" key="10">
    <source>
        <dbReference type="ARBA" id="ARBA00023002"/>
    </source>
</evidence>
<evidence type="ECO:0000256" key="8">
    <source>
        <dbReference type="ARBA" id="ARBA00022723"/>
    </source>
</evidence>
<dbReference type="RefSeq" id="WP_036098445.1">
    <property type="nucleotide sequence ID" value="NZ_AODF01000043.1"/>
</dbReference>
<feature type="domain" description="Isopropylmalate dehydrogenase-like" evidence="15">
    <location>
        <begin position="4"/>
        <end position="341"/>
    </location>
</feature>
<keyword evidence="6 13" id="KW-0432">Leucine biosynthesis</keyword>
<keyword evidence="17" id="KW-1185">Reference proteome</keyword>
<comment type="cofactor">
    <cofactor evidence="2">
        <name>Mn(2+)</name>
        <dbReference type="ChEBI" id="CHEBI:29035"/>
    </cofactor>
</comment>
<evidence type="ECO:0000256" key="9">
    <source>
        <dbReference type="ARBA" id="ARBA00022842"/>
    </source>
</evidence>
<dbReference type="SMART" id="SM01329">
    <property type="entry name" value="Iso_dh"/>
    <property type="match status" value="1"/>
</dbReference>
<dbReference type="SUPFAM" id="SSF53659">
    <property type="entry name" value="Isocitrate/Isopropylmalate dehydrogenase-like"/>
    <property type="match status" value="1"/>
</dbReference>
<name>A0ABN0RBU4_9LIST</name>
<protein>
    <recommendedName>
        <fullName evidence="13">3-isopropylmalate dehydrogenase</fullName>
        <ecNumber evidence="13">1.1.1.85</ecNumber>
    </recommendedName>
    <alternativeName>
        <fullName evidence="13">3-IPM-DH</fullName>
    </alternativeName>
    <alternativeName>
        <fullName evidence="13">Beta-IPM dehydrogenase</fullName>
        <shortName evidence="13">IMDH</shortName>
    </alternativeName>
</protein>
<feature type="site" description="Important for catalysis" evidence="13">
    <location>
        <position position="139"/>
    </location>
</feature>
<feature type="binding site" evidence="13">
    <location>
        <position position="245"/>
    </location>
    <ligand>
        <name>Mg(2+)</name>
        <dbReference type="ChEBI" id="CHEBI:18420"/>
    </ligand>
</feature>
<evidence type="ECO:0000256" key="11">
    <source>
        <dbReference type="ARBA" id="ARBA00023027"/>
    </source>
</evidence>
<comment type="function">
    <text evidence="13 14">Catalyzes the oxidation of 3-carboxy-2-hydroxy-4-methylpentanoate (3-isopropylmalate) to 3-carboxy-4-methyl-2-oxopentanoate. The product decarboxylates to 4-methyl-2 oxopentanoate.</text>
</comment>
<dbReference type="InterPro" id="IPR019818">
    <property type="entry name" value="IsoCit/isopropylmalate_DH_CS"/>
</dbReference>
<dbReference type="PANTHER" id="PTHR42979:SF1">
    <property type="entry name" value="3-ISOPROPYLMALATE DEHYDROGENASE"/>
    <property type="match status" value="1"/>
</dbReference>
<dbReference type="EMBL" id="AODF01000043">
    <property type="protein sequence ID" value="EUJ25709.1"/>
    <property type="molecule type" value="Genomic_DNA"/>
</dbReference>
<dbReference type="InterPro" id="IPR024084">
    <property type="entry name" value="IsoPropMal-DH-like_dom"/>
</dbReference>
<feature type="binding site" evidence="13">
    <location>
        <position position="104"/>
    </location>
    <ligand>
        <name>substrate</name>
    </ligand>
</feature>
<evidence type="ECO:0000256" key="7">
    <source>
        <dbReference type="ARBA" id="ARBA00022605"/>
    </source>
</evidence>
<feature type="binding site" evidence="13">
    <location>
        <position position="217"/>
    </location>
    <ligand>
        <name>substrate</name>
    </ligand>
</feature>
<evidence type="ECO:0000256" key="12">
    <source>
        <dbReference type="ARBA" id="ARBA00023304"/>
    </source>
</evidence>
<evidence type="ECO:0000313" key="16">
    <source>
        <dbReference type="EMBL" id="EUJ25709.1"/>
    </source>
</evidence>
<evidence type="ECO:0000313" key="17">
    <source>
        <dbReference type="Proteomes" id="UP000019249"/>
    </source>
</evidence>
<evidence type="ECO:0000256" key="6">
    <source>
        <dbReference type="ARBA" id="ARBA00022430"/>
    </source>
</evidence>